<dbReference type="PANTHER" id="PTHR31627:SF43">
    <property type="entry name" value="SERPENTINE RECEPTOR CLASS GAMMA-15"/>
    <property type="match status" value="1"/>
</dbReference>
<dbReference type="InParanoid" id="E3M0Y4"/>
<evidence type="ECO:0000313" key="8">
    <source>
        <dbReference type="Proteomes" id="UP000008281"/>
    </source>
</evidence>
<name>E3M0Y4_CAERE</name>
<keyword evidence="5 6" id="KW-0472">Membrane</keyword>
<evidence type="ECO:0000256" key="2">
    <source>
        <dbReference type="ARBA" id="ARBA00005692"/>
    </source>
</evidence>
<keyword evidence="8" id="KW-1185">Reference proteome</keyword>
<dbReference type="InterPro" id="IPR051119">
    <property type="entry name" value="Nematode_SR-like"/>
</dbReference>
<dbReference type="PANTHER" id="PTHR31627">
    <property type="entry name" value="SERPENTINE RECEPTOR CLASS GAMMA-RELATED"/>
    <property type="match status" value="1"/>
</dbReference>
<dbReference type="AlphaFoldDB" id="E3M0Y4"/>
<dbReference type="EMBL" id="DS268421">
    <property type="protein sequence ID" value="EFO88683.1"/>
    <property type="molecule type" value="Genomic_DNA"/>
</dbReference>
<organism evidence="8">
    <name type="scientific">Caenorhabditis remanei</name>
    <name type="common">Caenorhabditis vulgaris</name>
    <dbReference type="NCBI Taxonomy" id="31234"/>
    <lineage>
        <taxon>Eukaryota</taxon>
        <taxon>Metazoa</taxon>
        <taxon>Ecdysozoa</taxon>
        <taxon>Nematoda</taxon>
        <taxon>Chromadorea</taxon>
        <taxon>Rhabditida</taxon>
        <taxon>Rhabditina</taxon>
        <taxon>Rhabditomorpha</taxon>
        <taxon>Rhabditoidea</taxon>
        <taxon>Rhabditidae</taxon>
        <taxon>Peloderinae</taxon>
        <taxon>Caenorhabditis</taxon>
    </lineage>
</organism>
<dbReference type="InterPro" id="IPR000609">
    <property type="entry name" value="7TM_GPCR_serpentine_rcpt_Srg"/>
</dbReference>
<accession>E3M0Y4</accession>
<feature type="transmembrane region" description="Helical" evidence="6">
    <location>
        <begin position="197"/>
        <end position="219"/>
    </location>
</feature>
<feature type="transmembrane region" description="Helical" evidence="6">
    <location>
        <begin position="64"/>
        <end position="81"/>
    </location>
</feature>
<dbReference type="HOGENOM" id="CLU_061253_1_1_1"/>
<sequence length="278" mass="31825">MDTLKTVDYEGYELTSSELSCNSEIDADVRRREYFKNSSFFTIFGLDSVASIILIVWDVCFGRLFLYVSPLCPIVGPYFWMPSMIPKNLLLRADSCKIREISSSNNHGFESNDLCFDADFLYWSELDFELERRVSMRFQIWARLTPISIVLIFLLPLGGTWNLLLSPRYYLVPSYGGFAVVYVRAVTWATASLFQSIYILTALGFTVICTSITLYKLILLRARVKSAERSLCFTNIFISFTFLLVAATQLYYLACIPCRTSDYLFAAQFLAFDTFTVG</sequence>
<evidence type="ECO:0000256" key="6">
    <source>
        <dbReference type="RuleBase" id="RU280813"/>
    </source>
</evidence>
<evidence type="ECO:0000256" key="1">
    <source>
        <dbReference type="ARBA" id="ARBA00004141"/>
    </source>
</evidence>
<evidence type="ECO:0000256" key="4">
    <source>
        <dbReference type="ARBA" id="ARBA00022989"/>
    </source>
</evidence>
<proteinExistence type="inferred from homology"/>
<keyword evidence="3 6" id="KW-0812">Transmembrane</keyword>
<dbReference type="eggNOG" id="ENOG502TJGE">
    <property type="taxonomic scope" value="Eukaryota"/>
</dbReference>
<feature type="transmembrane region" description="Helical" evidence="6">
    <location>
        <begin position="169"/>
        <end position="191"/>
    </location>
</feature>
<comment type="similarity">
    <text evidence="2 6">Belongs to the nematode receptor-like protein srg family.</text>
</comment>
<evidence type="ECO:0000313" key="7">
    <source>
        <dbReference type="EMBL" id="EFO88683.1"/>
    </source>
</evidence>
<dbReference type="GO" id="GO:0007606">
    <property type="term" value="P:sensory perception of chemical stimulus"/>
    <property type="evidence" value="ECO:0007669"/>
    <property type="project" value="UniProtKB-UniRule"/>
</dbReference>
<reference evidence="7" key="1">
    <citation type="submission" date="2007-07" db="EMBL/GenBank/DDBJ databases">
        <title>PCAP assembly of the Caenorhabditis remanei genome.</title>
        <authorList>
            <consortium name="The Caenorhabditis remanei Sequencing Consortium"/>
            <person name="Wilson R.K."/>
        </authorList>
    </citation>
    <scope>NUCLEOTIDE SEQUENCE [LARGE SCALE GENOMIC DNA]</scope>
    <source>
        <strain evidence="7">PB4641</strain>
    </source>
</reference>
<comment type="caution">
    <text evidence="6">Lacks conserved residue(s) required for the propagation of feature annotation.</text>
</comment>
<comment type="subcellular location">
    <subcellularLocation>
        <location evidence="1">Membrane</location>
        <topology evidence="1">Multi-pass membrane protein</topology>
    </subcellularLocation>
</comment>
<feature type="transmembrane region" description="Helical" evidence="6">
    <location>
        <begin position="140"/>
        <end position="157"/>
    </location>
</feature>
<dbReference type="GO" id="GO:0004888">
    <property type="term" value="F:transmembrane signaling receptor activity"/>
    <property type="evidence" value="ECO:0007669"/>
    <property type="project" value="InterPro"/>
</dbReference>
<evidence type="ECO:0000256" key="3">
    <source>
        <dbReference type="ARBA" id="ARBA00022692"/>
    </source>
</evidence>
<dbReference type="Proteomes" id="UP000008281">
    <property type="component" value="Unassembled WGS sequence"/>
</dbReference>
<protein>
    <recommendedName>
        <fullName evidence="6">Serpentine receptor class gamma</fullName>
    </recommendedName>
</protein>
<gene>
    <name evidence="7" type="primary">Cre-srg-15</name>
    <name evidence="7" type="ORF">CRE_06687</name>
</gene>
<keyword evidence="4 6" id="KW-1133">Transmembrane helix</keyword>
<dbReference type="Pfam" id="PF02118">
    <property type="entry name" value="Srg"/>
    <property type="match status" value="2"/>
</dbReference>
<feature type="transmembrane region" description="Helical" evidence="6">
    <location>
        <begin position="39"/>
        <end position="57"/>
    </location>
</feature>
<dbReference type="STRING" id="31234.E3M0Y4"/>
<dbReference type="GO" id="GO:0016020">
    <property type="term" value="C:membrane"/>
    <property type="evidence" value="ECO:0007669"/>
    <property type="project" value="UniProtKB-SubCell"/>
</dbReference>
<dbReference type="OMA" id="IVGPYFW"/>
<feature type="transmembrane region" description="Helical" evidence="6">
    <location>
        <begin position="231"/>
        <end position="254"/>
    </location>
</feature>
<evidence type="ECO:0000256" key="5">
    <source>
        <dbReference type="ARBA" id="ARBA00023136"/>
    </source>
</evidence>